<organism evidence="4 5">
    <name type="scientific">Anaeromyxobacter diazotrophicus</name>
    <dbReference type="NCBI Taxonomy" id="2590199"/>
    <lineage>
        <taxon>Bacteria</taxon>
        <taxon>Pseudomonadati</taxon>
        <taxon>Myxococcota</taxon>
        <taxon>Myxococcia</taxon>
        <taxon>Myxococcales</taxon>
        <taxon>Cystobacterineae</taxon>
        <taxon>Anaeromyxobacteraceae</taxon>
        <taxon>Anaeromyxobacter</taxon>
    </lineage>
</organism>
<evidence type="ECO:0000259" key="3">
    <source>
        <dbReference type="Pfam" id="PF12849"/>
    </source>
</evidence>
<evidence type="ECO:0000256" key="2">
    <source>
        <dbReference type="SAM" id="SignalP"/>
    </source>
</evidence>
<evidence type="ECO:0000256" key="1">
    <source>
        <dbReference type="ARBA" id="ARBA00022729"/>
    </source>
</evidence>
<comment type="caution">
    <text evidence="4">The sequence shown here is derived from an EMBL/GenBank/DDBJ whole genome shotgun (WGS) entry which is preliminary data.</text>
</comment>
<evidence type="ECO:0000313" key="5">
    <source>
        <dbReference type="Proteomes" id="UP000503640"/>
    </source>
</evidence>
<reference evidence="5" key="1">
    <citation type="journal article" date="2020" name="Appl. Environ. Microbiol.">
        <title>Diazotrophic Anaeromyxobacter Isolates from Soils.</title>
        <authorList>
            <person name="Masuda Y."/>
            <person name="Yamanaka H."/>
            <person name="Xu Z.X."/>
            <person name="Shiratori Y."/>
            <person name="Aono T."/>
            <person name="Amachi S."/>
            <person name="Senoo K."/>
            <person name="Itoh H."/>
        </authorList>
    </citation>
    <scope>NUCLEOTIDE SEQUENCE [LARGE SCALE GENOMIC DNA]</scope>
    <source>
        <strain evidence="5">R267</strain>
    </source>
</reference>
<protein>
    <recommendedName>
        <fullName evidence="3">PBP domain-containing protein</fullName>
    </recommendedName>
</protein>
<proteinExistence type="predicted"/>
<feature type="domain" description="PBP" evidence="3">
    <location>
        <begin position="24"/>
        <end position="260"/>
    </location>
</feature>
<dbReference type="AlphaFoldDB" id="A0A7I9VI28"/>
<dbReference type="InterPro" id="IPR024370">
    <property type="entry name" value="PBP_domain"/>
</dbReference>
<dbReference type="Proteomes" id="UP000503640">
    <property type="component" value="Unassembled WGS sequence"/>
</dbReference>
<gene>
    <name evidence="4" type="ORF">AMYX_05110</name>
</gene>
<accession>A0A7I9VI28</accession>
<sequence>MTSWKLGLTATLLAAAAGAAPAPAVAGDVIRVNGSGSALDMLKPLVLAYAASHRLERFQLDPPLGSSGAMKALLGGALDVAALSRAVLPQEAAGGVRALAYGRTPLVIVTHREVARSSVDSAELERIYSGATPTWPGGEPIRVVLRPMAETKTAVLRGLSPGMARADDIARARPWAIVAVTDPESNELVARTPGAIGAATLTSILVEGLPLRPLALDGVPGTVEALAQGRYRLATDITLVTSARSSPEALAFVEFACSAEGRALARKSGVLTEAGGCGELR</sequence>
<keyword evidence="1 2" id="KW-0732">Signal</keyword>
<dbReference type="SUPFAM" id="SSF53850">
    <property type="entry name" value="Periplasmic binding protein-like II"/>
    <property type="match status" value="1"/>
</dbReference>
<evidence type="ECO:0000313" key="4">
    <source>
        <dbReference type="EMBL" id="GEJ55770.1"/>
    </source>
</evidence>
<dbReference type="Gene3D" id="3.40.190.10">
    <property type="entry name" value="Periplasmic binding protein-like II"/>
    <property type="match status" value="2"/>
</dbReference>
<feature type="chain" id="PRO_5029830220" description="PBP domain-containing protein" evidence="2">
    <location>
        <begin position="27"/>
        <end position="281"/>
    </location>
</feature>
<dbReference type="PANTHER" id="PTHR30570">
    <property type="entry name" value="PERIPLASMIC PHOSPHATE BINDING COMPONENT OF PHOSPHATE ABC TRANSPORTER"/>
    <property type="match status" value="1"/>
</dbReference>
<dbReference type="InterPro" id="IPR050811">
    <property type="entry name" value="Phosphate_ABC_transporter"/>
</dbReference>
<dbReference type="EMBL" id="BJTG01000001">
    <property type="protein sequence ID" value="GEJ55770.1"/>
    <property type="molecule type" value="Genomic_DNA"/>
</dbReference>
<keyword evidence="5" id="KW-1185">Reference proteome</keyword>
<name>A0A7I9VI28_9BACT</name>
<dbReference type="RefSeq" id="WP_176062582.1">
    <property type="nucleotide sequence ID" value="NZ_BJTG01000001.1"/>
</dbReference>
<feature type="signal peptide" evidence="2">
    <location>
        <begin position="1"/>
        <end position="26"/>
    </location>
</feature>
<dbReference type="Pfam" id="PF12849">
    <property type="entry name" value="PBP_like_2"/>
    <property type="match status" value="1"/>
</dbReference>
<dbReference type="PANTHER" id="PTHR30570:SF1">
    <property type="entry name" value="PHOSPHATE-BINDING PROTEIN PSTS"/>
    <property type="match status" value="1"/>
</dbReference>